<dbReference type="EMBL" id="JAABOQ010000005">
    <property type="protein sequence ID" value="NER18209.1"/>
    <property type="molecule type" value="Genomic_DNA"/>
</dbReference>
<keyword evidence="1" id="KW-1133">Transmembrane helix</keyword>
<evidence type="ECO:0000313" key="3">
    <source>
        <dbReference type="Proteomes" id="UP000474296"/>
    </source>
</evidence>
<keyword evidence="1" id="KW-0812">Transmembrane</keyword>
<reference evidence="2 3" key="1">
    <citation type="submission" date="2020-01" db="EMBL/GenBank/DDBJ databases">
        <title>Spongiivirga citrea KCTC 32990T.</title>
        <authorList>
            <person name="Wang G."/>
        </authorList>
    </citation>
    <scope>NUCLEOTIDE SEQUENCE [LARGE SCALE GENOMIC DNA]</scope>
    <source>
        <strain evidence="2 3">KCTC 32990</strain>
    </source>
</reference>
<accession>A0A6M0CQR1</accession>
<dbReference type="AlphaFoldDB" id="A0A6M0CQR1"/>
<comment type="caution">
    <text evidence="2">The sequence shown here is derived from an EMBL/GenBank/DDBJ whole genome shotgun (WGS) entry which is preliminary data.</text>
</comment>
<organism evidence="2 3">
    <name type="scientific">Spongiivirga citrea</name>
    <dbReference type="NCBI Taxonomy" id="1481457"/>
    <lineage>
        <taxon>Bacteria</taxon>
        <taxon>Pseudomonadati</taxon>
        <taxon>Bacteroidota</taxon>
        <taxon>Flavobacteriia</taxon>
        <taxon>Flavobacteriales</taxon>
        <taxon>Flavobacteriaceae</taxon>
        <taxon>Spongiivirga</taxon>
    </lineage>
</organism>
<feature type="transmembrane region" description="Helical" evidence="1">
    <location>
        <begin position="32"/>
        <end position="49"/>
    </location>
</feature>
<dbReference type="RefSeq" id="WP_164032886.1">
    <property type="nucleotide sequence ID" value="NZ_JAABOQ010000005.1"/>
</dbReference>
<gene>
    <name evidence="2" type="ORF">GWK10_13370</name>
</gene>
<sequence length="64" mass="7825">MKYYKYFQFAYLAFAALFIYEGIGVWNSDRTRSYTLLFLAAIAVFVFFFKRRFAKKLQDRNNQR</sequence>
<keyword evidence="1" id="KW-0472">Membrane</keyword>
<protein>
    <submittedName>
        <fullName evidence="2">Uncharacterized protein</fullName>
    </submittedName>
</protein>
<feature type="transmembrane region" description="Helical" evidence="1">
    <location>
        <begin position="7"/>
        <end position="26"/>
    </location>
</feature>
<keyword evidence="3" id="KW-1185">Reference proteome</keyword>
<evidence type="ECO:0000256" key="1">
    <source>
        <dbReference type="SAM" id="Phobius"/>
    </source>
</evidence>
<name>A0A6M0CQR1_9FLAO</name>
<dbReference type="Proteomes" id="UP000474296">
    <property type="component" value="Unassembled WGS sequence"/>
</dbReference>
<proteinExistence type="predicted"/>
<evidence type="ECO:0000313" key="2">
    <source>
        <dbReference type="EMBL" id="NER18209.1"/>
    </source>
</evidence>